<reference evidence="1 2" key="1">
    <citation type="submission" date="2019-07" db="EMBL/GenBank/DDBJ databases">
        <authorList>
            <person name="Kim J."/>
        </authorList>
    </citation>
    <scope>NUCLEOTIDE SEQUENCE [LARGE SCALE GENOMIC DNA]</scope>
    <source>
        <strain evidence="2">dk17</strain>
    </source>
</reference>
<keyword evidence="2" id="KW-1185">Reference proteome</keyword>
<accession>A0A563U4T9</accession>
<evidence type="ECO:0000313" key="2">
    <source>
        <dbReference type="Proteomes" id="UP000320042"/>
    </source>
</evidence>
<protein>
    <submittedName>
        <fullName evidence="1">Crp/Fnr family transcriptional regulator</fullName>
    </submittedName>
</protein>
<dbReference type="CDD" id="cd00038">
    <property type="entry name" value="CAP_ED"/>
    <property type="match status" value="1"/>
</dbReference>
<dbReference type="EMBL" id="VOEJ01000007">
    <property type="protein sequence ID" value="TWR26335.1"/>
    <property type="molecule type" value="Genomic_DNA"/>
</dbReference>
<proteinExistence type="predicted"/>
<name>A0A563U4T9_9SPHI</name>
<gene>
    <name evidence="1" type="ORF">FPZ43_14310</name>
</gene>
<dbReference type="RefSeq" id="WP_146382623.1">
    <property type="nucleotide sequence ID" value="NZ_VOEJ01000007.1"/>
</dbReference>
<evidence type="ECO:0000313" key="1">
    <source>
        <dbReference type="EMBL" id="TWR26335.1"/>
    </source>
</evidence>
<dbReference type="SUPFAM" id="SSF51206">
    <property type="entry name" value="cAMP-binding domain-like"/>
    <property type="match status" value="1"/>
</dbReference>
<dbReference type="OrthoDB" id="663011at2"/>
<dbReference type="InterPro" id="IPR018490">
    <property type="entry name" value="cNMP-bd_dom_sf"/>
</dbReference>
<dbReference type="AlphaFoldDB" id="A0A563U4T9"/>
<dbReference type="Proteomes" id="UP000320042">
    <property type="component" value="Unassembled WGS sequence"/>
</dbReference>
<dbReference type="InterPro" id="IPR000595">
    <property type="entry name" value="cNMP-bd_dom"/>
</dbReference>
<organism evidence="1 2">
    <name type="scientific">Mucilaginibacter pallidiroseus</name>
    <dbReference type="NCBI Taxonomy" id="2599295"/>
    <lineage>
        <taxon>Bacteria</taxon>
        <taxon>Pseudomonadati</taxon>
        <taxon>Bacteroidota</taxon>
        <taxon>Sphingobacteriia</taxon>
        <taxon>Sphingobacteriales</taxon>
        <taxon>Sphingobacteriaceae</taxon>
        <taxon>Mucilaginibacter</taxon>
    </lineage>
</organism>
<dbReference type="InterPro" id="IPR014710">
    <property type="entry name" value="RmlC-like_jellyroll"/>
</dbReference>
<comment type="caution">
    <text evidence="1">The sequence shown here is derived from an EMBL/GenBank/DDBJ whole genome shotgun (WGS) entry which is preliminary data.</text>
</comment>
<sequence>MKEHMLAADASTQEQFCRPFFNYVAKSVPVDEETRALIATHCKLVKFEKGERLLNMGSVCKYLYFILSGECISYLTDSLGKTTTWFFHFNKPESNLKNLFAVDYKSFLSANPSSISIETLSPVTAIRFSVDEVQSISAGSMAIERWLRLLNEQAYILTCERATNLMMLSAPERYRKMLANEPHLLNMFSNYYVATYLNVAPQSLSRIRGKIASGVL</sequence>
<dbReference type="Gene3D" id="2.60.120.10">
    <property type="entry name" value="Jelly Rolls"/>
    <property type="match status" value="1"/>
</dbReference>